<reference evidence="4" key="1">
    <citation type="submission" date="2025-08" db="UniProtKB">
        <authorList>
            <consortium name="RefSeq"/>
        </authorList>
    </citation>
    <scope>IDENTIFICATION</scope>
</reference>
<feature type="transmembrane region" description="Helical" evidence="2">
    <location>
        <begin position="76"/>
        <end position="97"/>
    </location>
</feature>
<feature type="transmembrane region" description="Helical" evidence="2">
    <location>
        <begin position="45"/>
        <end position="70"/>
    </location>
</feature>
<keyword evidence="3" id="KW-1185">Reference proteome</keyword>
<evidence type="ECO:0000313" key="4">
    <source>
        <dbReference type="RefSeq" id="WP_245591375.1"/>
    </source>
</evidence>
<dbReference type="RefSeq" id="WP_245591375.1">
    <property type="nucleotide sequence ID" value="NZ_AXWS01000014.1"/>
</dbReference>
<accession>A0A9U5C6K2</accession>
<keyword evidence="2" id="KW-1133">Transmembrane helix</keyword>
<dbReference type="Proteomes" id="UP000675920">
    <property type="component" value="Unplaced"/>
</dbReference>
<evidence type="ECO:0000256" key="1">
    <source>
        <dbReference type="SAM" id="MobiDB-lite"/>
    </source>
</evidence>
<organism evidence="3 4">
    <name type="scientific">Derxia gummosa DSM 723</name>
    <dbReference type="NCBI Taxonomy" id="1121388"/>
    <lineage>
        <taxon>Bacteria</taxon>
        <taxon>Pseudomonadati</taxon>
        <taxon>Pseudomonadota</taxon>
        <taxon>Betaproteobacteria</taxon>
        <taxon>Burkholderiales</taxon>
        <taxon>Alcaligenaceae</taxon>
        <taxon>Derxia</taxon>
    </lineage>
</organism>
<feature type="region of interest" description="Disordered" evidence="1">
    <location>
        <begin position="298"/>
        <end position="359"/>
    </location>
</feature>
<dbReference type="AlphaFoldDB" id="A0A9U5C6K2"/>
<sequence length="439" mass="44372">MPRDPHTARAEASPLHRAETAATRLARLLLRAAEEDMRLMVMRGVVASVGAVVATLGLIGLIVVAIVLLWDTWAGVALAVATPLALLVGGIGALMWADRERESLTIELGVKLREMVAESLTPSALLRQFLRRSAGASTTAPTPGADTATGAELAGAMAANAARGAAALAPHPLAAAIPATGNDDDFNRRVADAIEAELERRRRVAREPVEPEPAAAYDEAAHYEQAAPSMPGAGPTGADHPAAPPTTAAPIPAAPPDLLTETVGLAVDAFGLSRRARLWLMVGASAGRLVLAERAVRSTTRRPGPTLDDATLDPPVVARPSAEPSTVPASDIGSTDTGVRTGSTDAGVGTSGRNSGTGTPVADLPASAIVAAGTAAGASVIAGGAGMVERAADRIAGLADDIGAIAHDKADRAEARARAAEAETEAIAPATADDGIAPR</sequence>
<feature type="region of interest" description="Disordered" evidence="1">
    <location>
        <begin position="416"/>
        <end position="439"/>
    </location>
</feature>
<feature type="compositionally biased region" description="Low complexity" evidence="1">
    <location>
        <begin position="425"/>
        <end position="439"/>
    </location>
</feature>
<proteinExistence type="predicted"/>
<keyword evidence="2" id="KW-0472">Membrane</keyword>
<protein>
    <submittedName>
        <fullName evidence="4">Uncharacterized protein</fullName>
    </submittedName>
</protein>
<evidence type="ECO:0000256" key="2">
    <source>
        <dbReference type="SAM" id="Phobius"/>
    </source>
</evidence>
<evidence type="ECO:0000313" key="3">
    <source>
        <dbReference type="Proteomes" id="UP000675920"/>
    </source>
</evidence>
<name>A0A9U5C6K2_9BURK</name>
<feature type="compositionally biased region" description="Polar residues" evidence="1">
    <location>
        <begin position="323"/>
        <end position="344"/>
    </location>
</feature>
<feature type="region of interest" description="Disordered" evidence="1">
    <location>
        <begin position="227"/>
        <end position="251"/>
    </location>
</feature>
<keyword evidence="2" id="KW-0812">Transmembrane</keyword>